<dbReference type="STRING" id="1892869.ACGLYG10_2629"/>
<evidence type="ECO:0000313" key="8">
    <source>
        <dbReference type="Proteomes" id="UP000184291"/>
    </source>
</evidence>
<feature type="transmembrane region" description="Helical" evidence="6">
    <location>
        <begin position="208"/>
        <end position="229"/>
    </location>
</feature>
<feature type="transmembrane region" description="Helical" evidence="6">
    <location>
        <begin position="293"/>
        <end position="312"/>
    </location>
</feature>
<gene>
    <name evidence="7" type="ORF">ACGLYG10_2629</name>
</gene>
<evidence type="ECO:0000256" key="6">
    <source>
        <dbReference type="SAM" id="Phobius"/>
    </source>
</evidence>
<dbReference type="InterPro" id="IPR050833">
    <property type="entry name" value="Poly_Biosynth_Transport"/>
</dbReference>
<organism evidence="7 8">
    <name type="scientific">Actinomyces glycerinitolerans</name>
    <dbReference type="NCBI Taxonomy" id="1892869"/>
    <lineage>
        <taxon>Bacteria</taxon>
        <taxon>Bacillati</taxon>
        <taxon>Actinomycetota</taxon>
        <taxon>Actinomycetes</taxon>
        <taxon>Actinomycetales</taxon>
        <taxon>Actinomycetaceae</taxon>
        <taxon>Actinomyces</taxon>
    </lineage>
</organism>
<feature type="transmembrane region" description="Helical" evidence="6">
    <location>
        <begin position="412"/>
        <end position="430"/>
    </location>
</feature>
<dbReference type="Pfam" id="PF01943">
    <property type="entry name" value="Polysacc_synt"/>
    <property type="match status" value="1"/>
</dbReference>
<comment type="subcellular location">
    <subcellularLocation>
        <location evidence="1">Cell membrane</location>
        <topology evidence="1">Multi-pass membrane protein</topology>
    </subcellularLocation>
</comment>
<dbReference type="RefSeq" id="WP_073332853.1">
    <property type="nucleotide sequence ID" value="NZ_FQTT01000014.1"/>
</dbReference>
<feature type="transmembrane region" description="Helical" evidence="6">
    <location>
        <begin position="12"/>
        <end position="34"/>
    </location>
</feature>
<dbReference type="AlphaFoldDB" id="A0A1M4S2H3"/>
<feature type="transmembrane region" description="Helical" evidence="6">
    <location>
        <begin position="175"/>
        <end position="196"/>
    </location>
</feature>
<evidence type="ECO:0000256" key="2">
    <source>
        <dbReference type="ARBA" id="ARBA00022475"/>
    </source>
</evidence>
<evidence type="ECO:0000256" key="3">
    <source>
        <dbReference type="ARBA" id="ARBA00022692"/>
    </source>
</evidence>
<dbReference type="EMBL" id="FQTT01000014">
    <property type="protein sequence ID" value="SHE26378.1"/>
    <property type="molecule type" value="Genomic_DNA"/>
</dbReference>
<evidence type="ECO:0000256" key="5">
    <source>
        <dbReference type="ARBA" id="ARBA00023136"/>
    </source>
</evidence>
<feature type="transmembrane region" description="Helical" evidence="6">
    <location>
        <begin position="54"/>
        <end position="74"/>
    </location>
</feature>
<feature type="transmembrane region" description="Helical" evidence="6">
    <location>
        <begin position="86"/>
        <end position="107"/>
    </location>
</feature>
<keyword evidence="8" id="KW-1185">Reference proteome</keyword>
<protein>
    <submittedName>
        <fullName evidence="7">Polysaccharide biosynthesis protein</fullName>
    </submittedName>
</protein>
<dbReference type="PANTHER" id="PTHR30250:SF11">
    <property type="entry name" value="O-ANTIGEN TRANSPORTER-RELATED"/>
    <property type="match status" value="1"/>
</dbReference>
<accession>A0A1M4S2H3</accession>
<feature type="transmembrane region" description="Helical" evidence="6">
    <location>
        <begin position="145"/>
        <end position="169"/>
    </location>
</feature>
<proteinExistence type="predicted"/>
<feature type="transmembrane region" description="Helical" evidence="6">
    <location>
        <begin position="324"/>
        <end position="344"/>
    </location>
</feature>
<evidence type="ECO:0000256" key="1">
    <source>
        <dbReference type="ARBA" id="ARBA00004651"/>
    </source>
</evidence>
<feature type="transmembrane region" description="Helical" evidence="6">
    <location>
        <begin position="436"/>
        <end position="457"/>
    </location>
</feature>
<evidence type="ECO:0000313" key="7">
    <source>
        <dbReference type="EMBL" id="SHE26378.1"/>
    </source>
</evidence>
<sequence length="475" mass="51154">MSGRSRGRLAELLGNTVIFGLGSLAVKVVSLVLMPLYTSAMTASDYGAAELLNSGIEIVLPLASLGVIEALYRFSIDETVGKGELFCNSVLVLGGGILVAAVLSTLAWRIFDYAHAVPFFFLFASACIYKATSQFARGLGHVRRFVGYGFINALVLVIATYALLVHLHAGVAGYLWSYSIGYVVAGAAAFVCSAEYRFVAPLRFDGALLRRMLIYSLPLVPNLLSWWIVSVSGRYVVVWGSGLAAAGLYTAATKMPSLINIISSVFQQAWQFSTAREIGAADSGPFFGRVLRGYSLVTLSMAGVVIVLNRPISGLLLQSEFQDAWRYVPLLMLAAAFGVMSVFFGTFYQALMKSRMLMISTAIGAAVNLLLGVALVPAMGPWGACVAGVVAYAIVLLVRVRDIATRIDMPIDRARIAYQLLLLSVMSICMSCEGSMWPVLFAGACLVLLFVSDVGVLRESFLRVRRAFMGRPGSR</sequence>
<evidence type="ECO:0000256" key="4">
    <source>
        <dbReference type="ARBA" id="ARBA00022989"/>
    </source>
</evidence>
<dbReference type="GO" id="GO:0005886">
    <property type="term" value="C:plasma membrane"/>
    <property type="evidence" value="ECO:0007669"/>
    <property type="project" value="UniProtKB-SubCell"/>
</dbReference>
<keyword evidence="4 6" id="KW-1133">Transmembrane helix</keyword>
<dbReference type="PANTHER" id="PTHR30250">
    <property type="entry name" value="PST FAMILY PREDICTED COLANIC ACID TRANSPORTER"/>
    <property type="match status" value="1"/>
</dbReference>
<dbReference type="InterPro" id="IPR002797">
    <property type="entry name" value="Polysacc_synth"/>
</dbReference>
<keyword evidence="5 6" id="KW-0472">Membrane</keyword>
<feature type="transmembrane region" description="Helical" evidence="6">
    <location>
        <begin position="381"/>
        <end position="400"/>
    </location>
</feature>
<keyword evidence="3 6" id="KW-0812">Transmembrane</keyword>
<keyword evidence="2" id="KW-1003">Cell membrane</keyword>
<feature type="transmembrane region" description="Helical" evidence="6">
    <location>
        <begin position="356"/>
        <end position="375"/>
    </location>
</feature>
<name>A0A1M4S2H3_9ACTO</name>
<dbReference type="Proteomes" id="UP000184291">
    <property type="component" value="Unassembled WGS sequence"/>
</dbReference>
<feature type="transmembrane region" description="Helical" evidence="6">
    <location>
        <begin position="113"/>
        <end position="133"/>
    </location>
</feature>
<reference evidence="8" key="1">
    <citation type="submission" date="2016-09" db="EMBL/GenBank/DDBJ databases">
        <authorList>
            <person name="Strepis N."/>
        </authorList>
    </citation>
    <scope>NUCLEOTIDE SEQUENCE [LARGE SCALE GENOMIC DNA]</scope>
</reference>